<name>J9W3J4_CRYN9</name>
<dbReference type="SUPFAM" id="SSF54616">
    <property type="entry name" value="DNA-binding domain of Mlu1-box binding protein MBP1"/>
    <property type="match status" value="1"/>
</dbReference>
<feature type="region of interest" description="Disordered" evidence="2">
    <location>
        <begin position="1"/>
        <end position="89"/>
    </location>
</feature>
<dbReference type="HOGENOM" id="CLU_248056_0_0_1"/>
<dbReference type="OrthoDB" id="5597783at2759"/>
<keyword evidence="5" id="KW-1185">Reference proteome</keyword>
<feature type="region of interest" description="Disordered" evidence="2">
    <location>
        <begin position="952"/>
        <end position="1006"/>
    </location>
</feature>
<dbReference type="GeneID" id="23888671"/>
<feature type="region of interest" description="Disordered" evidence="2">
    <location>
        <begin position="496"/>
        <end position="516"/>
    </location>
</feature>
<dbReference type="InterPro" id="IPR003163">
    <property type="entry name" value="Tscrpt_reg_HTH_APSES-type"/>
</dbReference>
<dbReference type="EMBL" id="CP003833">
    <property type="protein sequence ID" value="AFR98775.1"/>
    <property type="molecule type" value="Genomic_DNA"/>
</dbReference>
<feature type="compositionally biased region" description="Polar residues" evidence="2">
    <location>
        <begin position="662"/>
        <end position="673"/>
    </location>
</feature>
<dbReference type="InterPro" id="IPR036887">
    <property type="entry name" value="HTH_APSES_sf"/>
</dbReference>
<evidence type="ECO:0000313" key="5">
    <source>
        <dbReference type="Proteomes" id="UP000010091"/>
    </source>
</evidence>
<feature type="compositionally biased region" description="Low complexity" evidence="2">
    <location>
        <begin position="1074"/>
        <end position="1099"/>
    </location>
</feature>
<feature type="region of interest" description="Disordered" evidence="2">
    <location>
        <begin position="1243"/>
        <end position="1325"/>
    </location>
</feature>
<dbReference type="Gene3D" id="3.10.260.10">
    <property type="entry name" value="Transcription regulator HTH, APSES-type DNA-binding domain"/>
    <property type="match status" value="1"/>
</dbReference>
<feature type="compositionally biased region" description="Low complexity" evidence="2">
    <location>
        <begin position="1036"/>
        <end position="1056"/>
    </location>
</feature>
<dbReference type="VEuPathDB" id="FungiDB:CNAG_05349"/>
<sequence>MARPIRPAPGPTTPSAGPSTSLRTSARTRRQSASTSVASTSASALTPGPPTPASDGVGARNGAARRAPAVEAKTHGLRSTGSSVERTPCPFPAQFGGRANCGIAEEDEADEVLMGVLSAIAFYDNRALSVEEIALTCFHQGWLRPPSAAIEPTTPINNAIRSYIKRCEKAKRHCLLAKYQLAGSVVESVLEVALHPDAFNGSTRPRGAVWFLLSGSGAGSGKARWKSPFEGLEVPKMPPRKPAPKKQKENKRVDEKKQPVREKSKEKALAPVKIRLVLAGGNGEEESQSETSRSRSVSVSKDSVISEVKVEPASKHEGVAPRRYDSSSDSDTSDSDIEIGSASRLRPSRLMRKGPPPPLVMNGSPRVFGPSRLPQQSPFVDLFFPSPAINTFAPPHASPFPSHSLDNTTWTARHDHNQRHLDYSSSSEEDEVVDLEWGVASDVIIRDSVEGETKPTWSLEDEAKVKEATDALRVLFPLEEPEEDIGLEKGFELIQSESRPTGTDSPSISEPGSIATSATARNSFRNKLKAIDAGGLPLNAWVVNSSPIPSPKIRPFKAFHQAPPVDFSPTQHFSKLRGSFDPDESMDVDDEPWLDETGELPVKAEDTFSDVDLNSTIDEIASPEHDRRLHTALWAQEAAATIRVKAEPEDFPTPSSIEDEPMQSSRASSTPSYGPSDGPDYDDIGMESVADEKILGPESVSVEELDGWLPTVKIERTPHRGRPRKGGKDKSDGQKLGCWGGIGVCSSGKRVTRSNMTLSTATRRRKSKSCFERLTPVSDSGSGLVTAAGGEDENEVDDAIGTEDLEKARVEADACEEEHRKACKEKAERQRVMLEAYRQTVRAELSDTDITPSPWEAPSSAAPWGSSSTDSLQLPTPGALSPMVLHSVPNSSLATPGEGQHMMSVDPKALVSPPLQNVFGQGISGQRDLGMGLGVGMLDAALTQQEVDDIMGTSSAPTTAPSSTSATTPATPSMSTASVLAPTLQRPAASRPISGSAPPSSNVPAIQPTPVPVLSASAPNEKGIAIVALPTTLPDSAQASNTNTNTNTPAAASAASRQPVHVPKPIAKSTKPISSSATPSRSSTPSTASSGSGTSRSGGKIATITKPLCPGVDACVVDNIPVYAHLFEGRNGSGKQVLLRRLDTDFVNANALLHALGVSPSKHPEYLDHPISQARLASRHVVQPSTSGVEYSNGVSGIWVHLSEAREFARRAKLAGGSLLASVLREDLFQLFATLAQIKPDHPPSESFGLPFVPRRQTPPTSTMSTNSKSTPNLLSLSTSAPAPTANHIRPASSGVSAPINGPKGPLVRTAPATPLDGCPQSKRRRATISSPLAKRPGVAPGSVALAPAPASSEIGGGAAVGVAVGIGAEVPKPIHTTVTAAQKRATRASIGGMPVKPASG</sequence>
<feature type="compositionally biased region" description="Low complexity" evidence="2">
    <location>
        <begin position="56"/>
        <end position="69"/>
    </location>
</feature>
<dbReference type="GO" id="GO:0003677">
    <property type="term" value="F:DNA binding"/>
    <property type="evidence" value="ECO:0007669"/>
    <property type="project" value="InterPro"/>
</dbReference>
<dbReference type="RefSeq" id="XP_012053704.1">
    <property type="nucleotide sequence ID" value="XM_012198314.1"/>
</dbReference>
<feature type="region of interest" description="Disordered" evidence="2">
    <location>
        <begin position="217"/>
        <end position="363"/>
    </location>
</feature>
<feature type="region of interest" description="Disordered" evidence="2">
    <location>
        <begin position="1036"/>
        <end position="1100"/>
    </location>
</feature>
<feature type="region of interest" description="Disordered" evidence="2">
    <location>
        <begin position="1382"/>
        <end position="1401"/>
    </location>
</feature>
<evidence type="ECO:0000256" key="2">
    <source>
        <dbReference type="SAM" id="MobiDB-lite"/>
    </source>
</evidence>
<feature type="compositionally biased region" description="Basic and acidic residues" evidence="2">
    <location>
        <begin position="308"/>
        <end position="326"/>
    </location>
</feature>
<dbReference type="PANTHER" id="PTHR13037">
    <property type="entry name" value="FORMIN"/>
    <property type="match status" value="1"/>
</dbReference>
<organism evidence="4 5">
    <name type="scientific">Cryptococcus neoformans (strain H99 / ATCC 208821 / CBS 10515 / FGSC 9487)</name>
    <name type="common">Cryptococcus neoformans var. grubii serotype A</name>
    <dbReference type="NCBI Taxonomy" id="235443"/>
    <lineage>
        <taxon>Eukaryota</taxon>
        <taxon>Fungi</taxon>
        <taxon>Dikarya</taxon>
        <taxon>Basidiomycota</taxon>
        <taxon>Agaricomycotina</taxon>
        <taxon>Tremellomycetes</taxon>
        <taxon>Tremellales</taxon>
        <taxon>Cryptococcaceae</taxon>
        <taxon>Cryptococcus</taxon>
        <taxon>Cryptococcus neoformans species complex</taxon>
    </lineage>
</organism>
<feature type="domain" description="HTH APSES-type" evidence="3">
    <location>
        <begin position="1116"/>
        <end position="1236"/>
    </location>
</feature>
<accession>J9W3J4</accession>
<reference evidence="4 5" key="1">
    <citation type="journal article" date="2014" name="PLoS Genet.">
        <title>Analysis of the genome and transcriptome of Cryptococcus neoformans var. grubii reveals complex RNA expression and microevolution leading to virulence attenuation.</title>
        <authorList>
            <person name="Janbon G."/>
            <person name="Ormerod K.L."/>
            <person name="Paulet D."/>
            <person name="Byrnes E.J.III."/>
            <person name="Yadav V."/>
            <person name="Chatterjee G."/>
            <person name="Mullapudi N."/>
            <person name="Hon C.C."/>
            <person name="Billmyre R.B."/>
            <person name="Brunel F."/>
            <person name="Bahn Y.S."/>
            <person name="Chen W."/>
            <person name="Chen Y."/>
            <person name="Chow E.W."/>
            <person name="Coppee J.Y."/>
            <person name="Floyd-Averette A."/>
            <person name="Gaillardin C."/>
            <person name="Gerik K.J."/>
            <person name="Goldberg J."/>
            <person name="Gonzalez-Hilarion S."/>
            <person name="Gujja S."/>
            <person name="Hamlin J.L."/>
            <person name="Hsueh Y.P."/>
            <person name="Ianiri G."/>
            <person name="Jones S."/>
            <person name="Kodira C.D."/>
            <person name="Kozubowski L."/>
            <person name="Lam W."/>
            <person name="Marra M."/>
            <person name="Mesner L.D."/>
            <person name="Mieczkowski P.A."/>
            <person name="Moyrand F."/>
            <person name="Nielsen K."/>
            <person name="Proux C."/>
            <person name="Rossignol T."/>
            <person name="Schein J.E."/>
            <person name="Sun S."/>
            <person name="Wollschlaeger C."/>
            <person name="Wood I.A."/>
            <person name="Zeng Q."/>
            <person name="Neuveglise C."/>
            <person name="Newlon C.S."/>
            <person name="Perfect J.R."/>
            <person name="Lodge J.K."/>
            <person name="Idnurm A."/>
            <person name="Stajich J.E."/>
            <person name="Kronstad J.W."/>
            <person name="Sanyal K."/>
            <person name="Heitman J."/>
            <person name="Fraser J.A."/>
            <person name="Cuomo C.A."/>
            <person name="Dietrich F.S."/>
        </authorList>
    </citation>
    <scope>NUCLEOTIDE SEQUENCE [LARGE SCALE GENOMIC DNA]</scope>
    <source>
        <strain evidence="5">H99 / ATCC 208821 / CBS 10515 / FGSC 9487</strain>
    </source>
</reference>
<proteinExistence type="predicted"/>
<feature type="compositionally biased region" description="Low complexity" evidence="2">
    <location>
        <begin position="953"/>
        <end position="978"/>
    </location>
</feature>
<feature type="compositionally biased region" description="Low complexity" evidence="2">
    <location>
        <begin position="13"/>
        <end position="46"/>
    </location>
</feature>
<feature type="compositionally biased region" description="Polar residues" evidence="2">
    <location>
        <begin position="1258"/>
        <end position="1282"/>
    </location>
</feature>
<keyword evidence="1" id="KW-0945">Host-virus interaction</keyword>
<gene>
    <name evidence="4" type="ORF">CNAG_05349</name>
</gene>
<evidence type="ECO:0000256" key="1">
    <source>
        <dbReference type="ARBA" id="ARBA00022581"/>
    </source>
</evidence>
<feature type="region of interest" description="Disordered" evidence="2">
    <location>
        <begin position="758"/>
        <end position="791"/>
    </location>
</feature>
<feature type="compositionally biased region" description="Low complexity" evidence="2">
    <location>
        <begin position="289"/>
        <end position="307"/>
    </location>
</feature>
<feature type="compositionally biased region" description="Pro residues" evidence="2">
    <location>
        <begin position="1"/>
        <end position="12"/>
    </location>
</feature>
<protein>
    <recommendedName>
        <fullName evidence="3">HTH APSES-type domain-containing protein</fullName>
    </recommendedName>
</protein>
<dbReference type="PANTHER" id="PTHR13037:SF24">
    <property type="entry name" value="POLYCOMB PROTEIN PCL-RELATED"/>
    <property type="match status" value="1"/>
</dbReference>
<feature type="region of interest" description="Disordered" evidence="2">
    <location>
        <begin position="845"/>
        <end position="873"/>
    </location>
</feature>
<feature type="compositionally biased region" description="Basic and acidic residues" evidence="2">
    <location>
        <begin position="246"/>
        <end position="268"/>
    </location>
</feature>
<evidence type="ECO:0000259" key="3">
    <source>
        <dbReference type="PROSITE" id="PS51299"/>
    </source>
</evidence>
<feature type="region of interest" description="Disordered" evidence="2">
    <location>
        <begin position="646"/>
        <end position="733"/>
    </location>
</feature>
<dbReference type="Proteomes" id="UP000010091">
    <property type="component" value="Chromosome 14"/>
</dbReference>
<dbReference type="KEGG" id="cng:CNAG_05349"/>
<dbReference type="PROSITE" id="PS51299">
    <property type="entry name" value="HTH_APSES"/>
    <property type="match status" value="1"/>
</dbReference>
<feature type="compositionally biased region" description="Low complexity" evidence="2">
    <location>
        <begin position="852"/>
        <end position="868"/>
    </location>
</feature>
<evidence type="ECO:0000313" key="4">
    <source>
        <dbReference type="EMBL" id="AFR98775.1"/>
    </source>
</evidence>